<dbReference type="InterPro" id="IPR021109">
    <property type="entry name" value="Peptidase_aspartic_dom_sf"/>
</dbReference>
<protein>
    <recommendedName>
        <fullName evidence="4">Peptidase A2 domain-containing protein</fullName>
    </recommendedName>
</protein>
<evidence type="ECO:0008006" key="4">
    <source>
        <dbReference type="Google" id="ProtNLM"/>
    </source>
</evidence>
<name>A0A1B8HPP3_9GAMM</name>
<evidence type="ECO:0000256" key="1">
    <source>
        <dbReference type="SAM" id="SignalP"/>
    </source>
</evidence>
<dbReference type="EMBL" id="LZEX01000001">
    <property type="protein sequence ID" value="OBU11214.1"/>
    <property type="molecule type" value="Genomic_DNA"/>
</dbReference>
<organism evidence="2 3">
    <name type="scientific">Morganella psychrotolerans</name>
    <dbReference type="NCBI Taxonomy" id="368603"/>
    <lineage>
        <taxon>Bacteria</taxon>
        <taxon>Pseudomonadati</taxon>
        <taxon>Pseudomonadota</taxon>
        <taxon>Gammaproteobacteria</taxon>
        <taxon>Enterobacterales</taxon>
        <taxon>Morganellaceae</taxon>
        <taxon>Morganella</taxon>
    </lineage>
</organism>
<feature type="signal peptide" evidence="1">
    <location>
        <begin position="1"/>
        <end position="23"/>
    </location>
</feature>
<evidence type="ECO:0000313" key="3">
    <source>
        <dbReference type="Proteomes" id="UP000092247"/>
    </source>
</evidence>
<feature type="chain" id="PRO_5008610041" description="Peptidase A2 domain-containing protein" evidence="1">
    <location>
        <begin position="24"/>
        <end position="278"/>
    </location>
</feature>
<proteinExistence type="predicted"/>
<dbReference type="STRING" id="368603.AYY16_04050"/>
<dbReference type="Proteomes" id="UP000092247">
    <property type="component" value="Unassembled WGS sequence"/>
</dbReference>
<keyword evidence="1" id="KW-0732">Signal</keyword>
<evidence type="ECO:0000313" key="2">
    <source>
        <dbReference type="EMBL" id="OBU11214.1"/>
    </source>
</evidence>
<sequence>MKTISWVFSSFLFTVLSVQTANADITVPIIYVENAIPAVSLTVNGIQVPKLSIDTGAPGGLYLLPPVFEQVLSVQKNKTKETQAAIDIFGGQNSTEFIRNATVTMNNEAMTGTDVFVFNPWGAGMAAADGRLLIDGVLGLGVVNKNRSLIINFAAKQLTIANTPAARPEGYRWQTMDFTRSDQGIVIKVRGESNHSYRMMIDTGASHTVLFNRNGKGCATPSLSCPRETIITPDSVTLSALLFQVSDSRINYDGLLGNDYLSDKVLFISADTLLIGVR</sequence>
<accession>A0A1B8HPP3</accession>
<dbReference type="AlphaFoldDB" id="A0A1B8HPP3"/>
<dbReference type="RefSeq" id="WP_067420310.1">
    <property type="nucleotide sequence ID" value="NZ_LZEX01000001.1"/>
</dbReference>
<reference evidence="2 3" key="1">
    <citation type="submission" date="2016-06" db="EMBL/GenBank/DDBJ databases">
        <authorList>
            <person name="Kjaerup R.B."/>
            <person name="Dalgaard T.S."/>
            <person name="Juul-Madsen H.R."/>
        </authorList>
    </citation>
    <scope>NUCLEOTIDE SEQUENCE [LARGE SCALE GENOMIC DNA]</scope>
    <source>
        <strain evidence="2 3">GCSL-Mp3</strain>
    </source>
</reference>
<gene>
    <name evidence="2" type="ORF">AYY17_00165</name>
</gene>
<comment type="caution">
    <text evidence="2">The sequence shown here is derived from an EMBL/GenBank/DDBJ whole genome shotgun (WGS) entry which is preliminary data.</text>
</comment>
<dbReference type="Gene3D" id="2.40.70.10">
    <property type="entry name" value="Acid Proteases"/>
    <property type="match status" value="1"/>
</dbReference>